<dbReference type="InterPro" id="IPR053147">
    <property type="entry name" value="Hsp_HslJ-like"/>
</dbReference>
<gene>
    <name evidence="3" type="ORF">ACFSJC_10430</name>
</gene>
<dbReference type="PANTHER" id="PTHR35535">
    <property type="entry name" value="HEAT SHOCK PROTEIN HSLJ"/>
    <property type="match status" value="1"/>
</dbReference>
<organism evidence="3 4">
    <name type="scientific">Thiorhodococcus fuscus</name>
    <dbReference type="NCBI Taxonomy" id="527200"/>
    <lineage>
        <taxon>Bacteria</taxon>
        <taxon>Pseudomonadati</taxon>
        <taxon>Pseudomonadota</taxon>
        <taxon>Gammaproteobacteria</taxon>
        <taxon>Chromatiales</taxon>
        <taxon>Chromatiaceae</taxon>
        <taxon>Thiorhodococcus</taxon>
    </lineage>
</organism>
<accession>A0ABW4Y9J7</accession>
<dbReference type="Proteomes" id="UP001597337">
    <property type="component" value="Unassembled WGS sequence"/>
</dbReference>
<feature type="domain" description="DUF306" evidence="2">
    <location>
        <begin position="41"/>
        <end position="148"/>
    </location>
</feature>
<dbReference type="InterPro" id="IPR038670">
    <property type="entry name" value="HslJ-like_sf"/>
</dbReference>
<dbReference type="Pfam" id="PF03724">
    <property type="entry name" value="META"/>
    <property type="match status" value="2"/>
</dbReference>
<proteinExistence type="predicted"/>
<comment type="caution">
    <text evidence="3">The sequence shown here is derived from an EMBL/GenBank/DDBJ whole genome shotgun (WGS) entry which is preliminary data.</text>
</comment>
<dbReference type="Gene3D" id="2.40.128.270">
    <property type="match status" value="2"/>
</dbReference>
<dbReference type="RefSeq" id="WP_386026385.1">
    <property type="nucleotide sequence ID" value="NZ_JBHUHX010000021.1"/>
</dbReference>
<protein>
    <submittedName>
        <fullName evidence="3">META domain-containing protein</fullName>
    </submittedName>
</protein>
<evidence type="ECO:0000259" key="2">
    <source>
        <dbReference type="Pfam" id="PF03724"/>
    </source>
</evidence>
<feature type="chain" id="PRO_5046204665" evidence="1">
    <location>
        <begin position="24"/>
        <end position="281"/>
    </location>
</feature>
<reference evidence="4" key="1">
    <citation type="journal article" date="2019" name="Int. J. Syst. Evol. Microbiol.">
        <title>The Global Catalogue of Microorganisms (GCM) 10K type strain sequencing project: providing services to taxonomists for standard genome sequencing and annotation.</title>
        <authorList>
            <consortium name="The Broad Institute Genomics Platform"/>
            <consortium name="The Broad Institute Genome Sequencing Center for Infectious Disease"/>
            <person name="Wu L."/>
            <person name="Ma J."/>
        </authorList>
    </citation>
    <scope>NUCLEOTIDE SEQUENCE [LARGE SCALE GENOMIC DNA]</scope>
    <source>
        <strain evidence="4">KACC 12597</strain>
    </source>
</reference>
<dbReference type="EMBL" id="JBHUHX010000021">
    <property type="protein sequence ID" value="MFD2112255.1"/>
    <property type="molecule type" value="Genomic_DNA"/>
</dbReference>
<dbReference type="PANTHER" id="PTHR35535:SF2">
    <property type="entry name" value="DUF306 DOMAIN-CONTAINING PROTEIN"/>
    <property type="match status" value="1"/>
</dbReference>
<evidence type="ECO:0000256" key="1">
    <source>
        <dbReference type="SAM" id="SignalP"/>
    </source>
</evidence>
<keyword evidence="4" id="KW-1185">Reference proteome</keyword>
<feature type="domain" description="DUF306" evidence="2">
    <location>
        <begin position="154"/>
        <end position="267"/>
    </location>
</feature>
<evidence type="ECO:0000313" key="3">
    <source>
        <dbReference type="EMBL" id="MFD2112255.1"/>
    </source>
</evidence>
<feature type="signal peptide" evidence="1">
    <location>
        <begin position="1"/>
        <end position="23"/>
    </location>
</feature>
<sequence length="281" mass="29421">MLSPIARTLTSATLGLFVQAVLAAEPDTATPPALPNPGIENIAWQLVGYGTDDGFAKISTDAKPAYLRFQSGQMSGSTGCNQISGAYRNDSANLAFDMGMATTRKACSKPLMLQERHVLAALSLVAAYRIEGDRLLMLDTEGNQVLELRAASHSPLVGHVWQLEGYDDGSGTLIAPLRGAGIDLTFLGTGVLGGSNGCNRYMSGYLSDETHLQIGPIATTRVACPTTDGRAEQASAYATALGKVAGFDIDGRRLTLLSTAGAPLARYRALEANPSATKSSP</sequence>
<dbReference type="InterPro" id="IPR005184">
    <property type="entry name" value="DUF306_Meta_HslJ"/>
</dbReference>
<evidence type="ECO:0000313" key="4">
    <source>
        <dbReference type="Proteomes" id="UP001597337"/>
    </source>
</evidence>
<name>A0ABW4Y9J7_9GAMM</name>
<keyword evidence="1" id="KW-0732">Signal</keyword>